<dbReference type="InterPro" id="IPR050741">
    <property type="entry name" value="Acyl-CoA_dehydrogenase"/>
</dbReference>
<dbReference type="SMART" id="SM01117">
    <property type="entry name" value="Cyt-b5"/>
    <property type="match status" value="1"/>
</dbReference>
<dbReference type="PROSITE" id="PS50255">
    <property type="entry name" value="CYTOCHROME_B5_2"/>
    <property type="match status" value="1"/>
</dbReference>
<dbReference type="InterPro" id="IPR046373">
    <property type="entry name" value="Acyl-CoA_Oxase/DH_mid-dom_sf"/>
</dbReference>
<dbReference type="InterPro" id="IPR006091">
    <property type="entry name" value="Acyl-CoA_Oxase/DH_mid-dom"/>
</dbReference>
<dbReference type="OrthoDB" id="2588832at2759"/>
<dbReference type="Gene3D" id="2.40.110.10">
    <property type="entry name" value="Butyryl-CoA Dehydrogenase, subunit A, domain 2"/>
    <property type="match status" value="1"/>
</dbReference>
<name>A0A5C5FNW8_9BASI</name>
<dbReference type="AlphaFoldDB" id="A0A5C5FNW8"/>
<dbReference type="InterPro" id="IPR036400">
    <property type="entry name" value="Cyt_B5-like_heme/steroid_sf"/>
</dbReference>
<dbReference type="STRING" id="5288.A0A5C5FNW8"/>
<dbReference type="SUPFAM" id="SSF47203">
    <property type="entry name" value="Acyl-CoA dehydrogenase C-terminal domain-like"/>
    <property type="match status" value="1"/>
</dbReference>
<dbReference type="InterPro" id="IPR009075">
    <property type="entry name" value="AcylCo_DH/oxidase_C"/>
</dbReference>
<dbReference type="InterPro" id="IPR013786">
    <property type="entry name" value="AcylCoA_DH/ox_N"/>
</dbReference>
<keyword evidence="8" id="KW-1185">Reference proteome</keyword>
<dbReference type="PROSITE" id="PS00072">
    <property type="entry name" value="ACYL_COA_DH_1"/>
    <property type="match status" value="1"/>
</dbReference>
<evidence type="ECO:0000313" key="8">
    <source>
        <dbReference type="Proteomes" id="UP000311382"/>
    </source>
</evidence>
<dbReference type="Pfam" id="PF00173">
    <property type="entry name" value="Cyt-b5"/>
    <property type="match status" value="1"/>
</dbReference>
<gene>
    <name evidence="7" type="ORF">DMC30DRAFT_419277</name>
</gene>
<dbReference type="Gene3D" id="1.20.140.10">
    <property type="entry name" value="Butyryl-CoA Dehydrogenase, subunit A, domain 3"/>
    <property type="match status" value="1"/>
</dbReference>
<dbReference type="SUPFAM" id="SSF56645">
    <property type="entry name" value="Acyl-CoA dehydrogenase NM domain-like"/>
    <property type="match status" value="1"/>
</dbReference>
<dbReference type="GO" id="GO:0003995">
    <property type="term" value="F:acyl-CoA dehydrogenase activity"/>
    <property type="evidence" value="ECO:0007669"/>
    <property type="project" value="InterPro"/>
</dbReference>
<dbReference type="InterPro" id="IPR037069">
    <property type="entry name" value="AcylCoA_DH/ox_N_sf"/>
</dbReference>
<keyword evidence="3" id="KW-0285">Flavoprotein</keyword>
<reference evidence="7 8" key="1">
    <citation type="submission" date="2019-03" db="EMBL/GenBank/DDBJ databases">
        <title>Rhodosporidium diobovatum UCD-FST 08-225 genome sequencing, assembly, and annotation.</title>
        <authorList>
            <person name="Fakankun I.U."/>
            <person name="Fristensky B."/>
            <person name="Levin D.B."/>
        </authorList>
    </citation>
    <scope>NUCLEOTIDE SEQUENCE [LARGE SCALE GENOMIC DNA]</scope>
    <source>
        <strain evidence="7 8">UCD-FST 08-225</strain>
    </source>
</reference>
<protein>
    <submittedName>
        <fullName evidence="7">Acyl-CoA dehydrogenase/oxidase</fullName>
    </submittedName>
</protein>
<feature type="domain" description="Cytochrome b5 heme-binding" evidence="6">
    <location>
        <begin position="4"/>
        <end position="81"/>
    </location>
</feature>
<keyword evidence="5" id="KW-0560">Oxidoreductase</keyword>
<dbReference type="InterPro" id="IPR006089">
    <property type="entry name" value="Acyl-CoA_DH_CS"/>
</dbReference>
<evidence type="ECO:0000313" key="7">
    <source>
        <dbReference type="EMBL" id="TNY17959.1"/>
    </source>
</evidence>
<dbReference type="Pfam" id="PF02771">
    <property type="entry name" value="Acyl-CoA_dh_N"/>
    <property type="match status" value="1"/>
</dbReference>
<comment type="caution">
    <text evidence="7">The sequence shown here is derived from an EMBL/GenBank/DDBJ whole genome shotgun (WGS) entry which is preliminary data.</text>
</comment>
<comment type="cofactor">
    <cofactor evidence="1">
        <name>FAD</name>
        <dbReference type="ChEBI" id="CHEBI:57692"/>
    </cofactor>
</comment>
<dbReference type="PANTHER" id="PTHR48083">
    <property type="entry name" value="MEDIUM-CHAIN SPECIFIC ACYL-COA DEHYDROGENASE, MITOCHONDRIAL-RELATED"/>
    <property type="match status" value="1"/>
</dbReference>
<dbReference type="SUPFAM" id="SSF55856">
    <property type="entry name" value="Cytochrome b5-like heme/steroid binding domain"/>
    <property type="match status" value="1"/>
</dbReference>
<comment type="similarity">
    <text evidence="2">Belongs to the acyl-CoA dehydrogenase family.</text>
</comment>
<dbReference type="GO" id="GO:0005737">
    <property type="term" value="C:cytoplasm"/>
    <property type="evidence" value="ECO:0007669"/>
    <property type="project" value="TreeGrafter"/>
</dbReference>
<organism evidence="7 8">
    <name type="scientific">Rhodotorula diobovata</name>
    <dbReference type="NCBI Taxonomy" id="5288"/>
    <lineage>
        <taxon>Eukaryota</taxon>
        <taxon>Fungi</taxon>
        <taxon>Dikarya</taxon>
        <taxon>Basidiomycota</taxon>
        <taxon>Pucciniomycotina</taxon>
        <taxon>Microbotryomycetes</taxon>
        <taxon>Sporidiobolales</taxon>
        <taxon>Sporidiobolaceae</taxon>
        <taxon>Rhodotorula</taxon>
    </lineage>
</organism>
<evidence type="ECO:0000256" key="4">
    <source>
        <dbReference type="ARBA" id="ARBA00022827"/>
    </source>
</evidence>
<dbReference type="Gene3D" id="3.10.120.10">
    <property type="entry name" value="Cytochrome b5-like heme/steroid binding domain"/>
    <property type="match status" value="1"/>
</dbReference>
<dbReference type="Proteomes" id="UP000311382">
    <property type="component" value="Unassembled WGS sequence"/>
</dbReference>
<evidence type="ECO:0000256" key="2">
    <source>
        <dbReference type="ARBA" id="ARBA00009347"/>
    </source>
</evidence>
<dbReference type="PANTHER" id="PTHR48083:SF28">
    <property type="entry name" value="ACYL-COA DEHYDROGENASE FAMILY PROTEIN (AFU_ORTHOLOGUE AFUA_6G10880)-RELATED"/>
    <property type="match status" value="1"/>
</dbReference>
<dbReference type="InterPro" id="IPR009100">
    <property type="entry name" value="AcylCoA_DH/oxidase_NM_dom_sf"/>
</dbReference>
<dbReference type="Pfam" id="PF00441">
    <property type="entry name" value="Acyl-CoA_dh_1"/>
    <property type="match status" value="1"/>
</dbReference>
<dbReference type="EMBL" id="SOZI01000164">
    <property type="protein sequence ID" value="TNY17959.1"/>
    <property type="molecule type" value="Genomic_DNA"/>
</dbReference>
<dbReference type="GO" id="GO:0050660">
    <property type="term" value="F:flavin adenine dinucleotide binding"/>
    <property type="evidence" value="ECO:0007669"/>
    <property type="project" value="InterPro"/>
</dbReference>
<dbReference type="Pfam" id="PF02770">
    <property type="entry name" value="Acyl-CoA_dh_M"/>
    <property type="match status" value="1"/>
</dbReference>
<dbReference type="GO" id="GO:0033539">
    <property type="term" value="P:fatty acid beta-oxidation using acyl-CoA dehydrogenase"/>
    <property type="evidence" value="ECO:0007669"/>
    <property type="project" value="TreeGrafter"/>
</dbReference>
<accession>A0A5C5FNW8</accession>
<evidence type="ECO:0000256" key="5">
    <source>
        <dbReference type="ARBA" id="ARBA00023002"/>
    </source>
</evidence>
<proteinExistence type="inferred from homology"/>
<evidence type="ECO:0000256" key="1">
    <source>
        <dbReference type="ARBA" id="ARBA00001974"/>
    </source>
</evidence>
<dbReference type="InterPro" id="IPR001199">
    <property type="entry name" value="Cyt_B5-like_heme/steroid-bd"/>
</dbReference>
<dbReference type="InterPro" id="IPR036250">
    <property type="entry name" value="AcylCo_DH-like_C"/>
</dbReference>
<keyword evidence="4" id="KW-0274">FAD</keyword>
<sequence>MASAKLFTLEQVNQHNKEGDLWLVVNNDVYDLSSFADMHPGGAGVLLAADIAGQDCSTAFFSLHRSEVLTKYARLKIGRLDTPSPAPYPILQPGELSPVPYAEPDWLNPSFRSPYYNDTHRSLQRAVRKFFDEEVKAEARVHELSGERPSKELVELMGTPQWALHQMRMGPGKHLAGLTLPGGVKGEQFDYFHELVVIQELCRLGAPGYMAGLQAGQIIGLPPVLNFGTPAMQKRVLPDIFAAKKFISLAISEPHAGSDVQGIQTSAKLSEDGKHWIVSGMKKWITKGVFLPFVRLNGSSDLPRLAPRSGYFSDYFMTAVRTGPKSLSMMLIERDDTVETRKIRTSYSSAAGTAYVFFEGTKVPVENVLGGEGNGLKVILSNFNHERWVICCRIARYSRLMFEETWKWAHLRKSQGKRLIDQPVVRNKLAKMIYKIDMGQAWLENVTYQMTHMSYADQSALLAGPMALLKTFLSRSAGEISDDCVQIWGGRGITQGGMGALIEQFQRTYKFDSILGGSEEVLADLGVRQAMKRMPRAVL</sequence>
<evidence type="ECO:0000256" key="3">
    <source>
        <dbReference type="ARBA" id="ARBA00022630"/>
    </source>
</evidence>
<evidence type="ECO:0000259" key="6">
    <source>
        <dbReference type="PROSITE" id="PS50255"/>
    </source>
</evidence>
<dbReference type="Gene3D" id="1.10.540.10">
    <property type="entry name" value="Acyl-CoA dehydrogenase/oxidase, N-terminal domain"/>
    <property type="match status" value="1"/>
</dbReference>